<keyword evidence="2" id="KW-1185">Reference proteome</keyword>
<dbReference type="Proteomes" id="UP001500657">
    <property type="component" value="Unassembled WGS sequence"/>
</dbReference>
<sequence length="94" mass="10691">MSGKPRNPSPVCTVGDEPEKIADAVFLKIRQLPHAPANVYVRMGEVYVLSQVYKITQAWDVMYPESFAGSFTRMERPHQIVRKLERVLDDAESV</sequence>
<reference evidence="2" key="1">
    <citation type="journal article" date="2019" name="Int. J. Syst. Evol. Microbiol.">
        <title>The Global Catalogue of Microorganisms (GCM) 10K type strain sequencing project: providing services to taxonomists for standard genome sequencing and annotation.</title>
        <authorList>
            <consortium name="The Broad Institute Genomics Platform"/>
            <consortium name="The Broad Institute Genome Sequencing Center for Infectious Disease"/>
            <person name="Wu L."/>
            <person name="Ma J."/>
        </authorList>
    </citation>
    <scope>NUCLEOTIDE SEQUENCE [LARGE SCALE GENOMIC DNA]</scope>
    <source>
        <strain evidence="2">JCM 16242</strain>
    </source>
</reference>
<comment type="caution">
    <text evidence="1">The sequence shown here is derived from an EMBL/GenBank/DDBJ whole genome shotgun (WGS) entry which is preliminary data.</text>
</comment>
<organism evidence="1 2">
    <name type="scientific">Rhodanobacter caeni</name>
    <dbReference type="NCBI Taxonomy" id="657654"/>
    <lineage>
        <taxon>Bacteria</taxon>
        <taxon>Pseudomonadati</taxon>
        <taxon>Pseudomonadota</taxon>
        <taxon>Gammaproteobacteria</taxon>
        <taxon>Lysobacterales</taxon>
        <taxon>Rhodanobacteraceae</taxon>
        <taxon>Rhodanobacter</taxon>
    </lineage>
</organism>
<accession>A0ABP3EDV8</accession>
<gene>
    <name evidence="1" type="ORF">GCM10009126_27460</name>
</gene>
<dbReference type="RefSeq" id="WP_343883358.1">
    <property type="nucleotide sequence ID" value="NZ_BAAAFO010000004.1"/>
</dbReference>
<evidence type="ECO:0000313" key="2">
    <source>
        <dbReference type="Proteomes" id="UP001500657"/>
    </source>
</evidence>
<proteinExistence type="predicted"/>
<dbReference type="EMBL" id="BAAAFO010000004">
    <property type="protein sequence ID" value="GAA0260526.1"/>
    <property type="molecule type" value="Genomic_DNA"/>
</dbReference>
<evidence type="ECO:0000313" key="1">
    <source>
        <dbReference type="EMBL" id="GAA0260526.1"/>
    </source>
</evidence>
<protein>
    <submittedName>
        <fullName evidence="1">Uncharacterized protein</fullName>
    </submittedName>
</protein>
<name>A0ABP3EDV8_9GAMM</name>